<feature type="domain" description="C2" evidence="11">
    <location>
        <begin position="35"/>
        <end position="171"/>
    </location>
</feature>
<feature type="compositionally biased region" description="Polar residues" evidence="10">
    <location>
        <begin position="608"/>
        <end position="618"/>
    </location>
</feature>
<keyword evidence="3" id="KW-1003">Cell membrane</keyword>
<dbReference type="Gramene" id="rna-AYBTSS11_LOCUS18471">
    <property type="protein sequence ID" value="CAJ1960952.1"/>
    <property type="gene ID" value="gene-AYBTSS11_LOCUS18471"/>
</dbReference>
<evidence type="ECO:0000256" key="9">
    <source>
        <dbReference type="ARBA" id="ARBA00023288"/>
    </source>
</evidence>
<dbReference type="InterPro" id="IPR045052">
    <property type="entry name" value="Copine"/>
</dbReference>
<evidence type="ECO:0000256" key="2">
    <source>
        <dbReference type="ARBA" id="ARBA00009048"/>
    </source>
</evidence>
<dbReference type="PANTHER" id="PTHR10857:SF120">
    <property type="entry name" value="PROTEIN BONZAI 3"/>
    <property type="match status" value="1"/>
</dbReference>
<evidence type="ECO:0000256" key="10">
    <source>
        <dbReference type="SAM" id="MobiDB-lite"/>
    </source>
</evidence>
<keyword evidence="7" id="KW-0106">Calcium</keyword>
<dbReference type="FunFam" id="2.60.40.150:FF:000168">
    <property type="entry name" value="Protein BONZAI 1"/>
    <property type="match status" value="1"/>
</dbReference>
<accession>A0AA86VZ52</accession>
<organism evidence="13 14">
    <name type="scientific">Sphenostylis stenocarpa</name>
    <dbReference type="NCBI Taxonomy" id="92480"/>
    <lineage>
        <taxon>Eukaryota</taxon>
        <taxon>Viridiplantae</taxon>
        <taxon>Streptophyta</taxon>
        <taxon>Embryophyta</taxon>
        <taxon>Tracheophyta</taxon>
        <taxon>Spermatophyta</taxon>
        <taxon>Magnoliopsida</taxon>
        <taxon>eudicotyledons</taxon>
        <taxon>Gunneridae</taxon>
        <taxon>Pentapetalae</taxon>
        <taxon>rosids</taxon>
        <taxon>fabids</taxon>
        <taxon>Fabales</taxon>
        <taxon>Fabaceae</taxon>
        <taxon>Papilionoideae</taxon>
        <taxon>50 kb inversion clade</taxon>
        <taxon>NPAAA clade</taxon>
        <taxon>indigoferoid/millettioid clade</taxon>
        <taxon>Phaseoleae</taxon>
        <taxon>Sphenostylis</taxon>
    </lineage>
</organism>
<dbReference type="Pfam" id="PF00168">
    <property type="entry name" value="C2"/>
    <property type="match status" value="2"/>
</dbReference>
<keyword evidence="6" id="KW-0611">Plant defense</keyword>
<dbReference type="SUPFAM" id="SSF49562">
    <property type="entry name" value="C2 domain (Calcium/lipid-binding domain, CaLB)"/>
    <property type="match status" value="2"/>
</dbReference>
<evidence type="ECO:0000313" key="14">
    <source>
        <dbReference type="Proteomes" id="UP001189624"/>
    </source>
</evidence>
<comment type="similarity">
    <text evidence="2">Belongs to the copine family.</text>
</comment>
<keyword evidence="9" id="KW-0449">Lipoprotein</keyword>
<feature type="domain" description="VWFA" evidence="12">
    <location>
        <begin position="365"/>
        <end position="585"/>
    </location>
</feature>
<dbReference type="Proteomes" id="UP001189624">
    <property type="component" value="Chromosome 6"/>
</dbReference>
<dbReference type="InterPro" id="IPR037768">
    <property type="entry name" value="C2B_Copine"/>
</dbReference>
<dbReference type="SMART" id="SM00239">
    <property type="entry name" value="C2"/>
    <property type="match status" value="2"/>
</dbReference>
<comment type="subcellular location">
    <subcellularLocation>
        <location evidence="1">Cell membrane</location>
        <topology evidence="1">Lipid-anchor</topology>
    </subcellularLocation>
</comment>
<dbReference type="GO" id="GO:0005886">
    <property type="term" value="C:plasma membrane"/>
    <property type="evidence" value="ECO:0007669"/>
    <property type="project" value="UniProtKB-SubCell"/>
</dbReference>
<dbReference type="EMBL" id="OY731403">
    <property type="protein sequence ID" value="CAJ1960952.1"/>
    <property type="molecule type" value="Genomic_DNA"/>
</dbReference>
<dbReference type="InterPro" id="IPR036465">
    <property type="entry name" value="vWFA_dom_sf"/>
</dbReference>
<keyword evidence="5" id="KW-0677">Repeat</keyword>
<keyword evidence="8" id="KW-0472">Membrane</keyword>
<dbReference type="SUPFAM" id="SSF53300">
    <property type="entry name" value="vWA-like"/>
    <property type="match status" value="1"/>
</dbReference>
<dbReference type="Pfam" id="PF07002">
    <property type="entry name" value="Copine"/>
    <property type="match status" value="1"/>
</dbReference>
<sequence>MGGCFSDMKGGKQAVGGLREGTNAQNDAVDFFYRSQGFHQMFTQVEVYNVYGLVIFLLQLSLSASNLLDRDIASKSDPMVVVFTKKRDGKLEELGRTEVIMNCLNPEWIEKISVAFHFEIVQPLEFHVYDIDTKFHGVPTKTLKLGDQDFLGMTSCTLSEVSLIEFAIMDDNRVILAVLTKPSRRITLRLQNRSGNDGLRNLGALTVHADETVASRSVVEMVLRCSHLDNKDVFSKSDPFLRISRMVESGGYIPICKTEVINDNLNPMWKPVCLGGHKFGSKDNPLLIECFDFNSSGDHVLIGKMQKSVADLEKLYKERTGANFVIPSKRRRKEKVLKGQLFVDQYCEKQQFSFIDYISSGFELNFMVAVDFTASNGNPQHSDSLHYIDGHGRLNSYQKAIVEVGEVIQFYDSDRRFPAWGFGGRMPGGTVSHCFNLNGSTGGSEVVGVEGIMDAYGSALRSVSLSGPTLFGPVINMAAQMAAQSLASYNNTKYYVLLIITDGVVTDLQETINSLVKASDLPLSILIVGVGNADFTSMEVLDADNGRRLESSTGRIATRDIVQFVPMREVQSGQISVVQALLEELPEQFLSFMRSRDIKPQPPPSHFFQASTSTSTMK</sequence>
<dbReference type="PANTHER" id="PTHR10857">
    <property type="entry name" value="COPINE"/>
    <property type="match status" value="1"/>
</dbReference>
<keyword evidence="4" id="KW-0479">Metal-binding</keyword>
<dbReference type="GO" id="GO:0071277">
    <property type="term" value="P:cellular response to calcium ion"/>
    <property type="evidence" value="ECO:0007669"/>
    <property type="project" value="TreeGrafter"/>
</dbReference>
<dbReference type="InterPro" id="IPR035892">
    <property type="entry name" value="C2_domain_sf"/>
</dbReference>
<evidence type="ECO:0000256" key="5">
    <source>
        <dbReference type="ARBA" id="ARBA00022737"/>
    </source>
</evidence>
<dbReference type="InterPro" id="IPR002035">
    <property type="entry name" value="VWF_A"/>
</dbReference>
<dbReference type="CDD" id="cd01459">
    <property type="entry name" value="vWA_copine_like"/>
    <property type="match status" value="1"/>
</dbReference>
<dbReference type="GO" id="GO:0006952">
    <property type="term" value="P:defense response"/>
    <property type="evidence" value="ECO:0007669"/>
    <property type="project" value="UniProtKB-KW"/>
</dbReference>
<feature type="domain" description="C2" evidence="11">
    <location>
        <begin position="199"/>
        <end position="325"/>
    </location>
</feature>
<dbReference type="FunFam" id="2.60.40.150:FF:000186">
    <property type="entry name" value="Protein BONZAI 3"/>
    <property type="match status" value="1"/>
</dbReference>
<evidence type="ECO:0000256" key="6">
    <source>
        <dbReference type="ARBA" id="ARBA00022821"/>
    </source>
</evidence>
<evidence type="ECO:0000256" key="8">
    <source>
        <dbReference type="ARBA" id="ARBA00023136"/>
    </source>
</evidence>
<gene>
    <name evidence="13" type="ORF">AYBTSS11_LOCUS18471</name>
</gene>
<protein>
    <submittedName>
        <fullName evidence="13">Uncharacterized protein</fullName>
    </submittedName>
</protein>
<dbReference type="Gene3D" id="2.60.40.150">
    <property type="entry name" value="C2 domain"/>
    <property type="match status" value="2"/>
</dbReference>
<proteinExistence type="inferred from homology"/>
<dbReference type="GO" id="GO:0046872">
    <property type="term" value="F:metal ion binding"/>
    <property type="evidence" value="ECO:0007669"/>
    <property type="project" value="UniProtKB-KW"/>
</dbReference>
<dbReference type="InterPro" id="IPR000008">
    <property type="entry name" value="C2_dom"/>
</dbReference>
<keyword evidence="14" id="KW-1185">Reference proteome</keyword>
<evidence type="ECO:0000313" key="13">
    <source>
        <dbReference type="EMBL" id="CAJ1960952.1"/>
    </source>
</evidence>
<dbReference type="InterPro" id="IPR010734">
    <property type="entry name" value="Copine_C"/>
</dbReference>
<evidence type="ECO:0000256" key="7">
    <source>
        <dbReference type="ARBA" id="ARBA00022837"/>
    </source>
</evidence>
<evidence type="ECO:0000256" key="4">
    <source>
        <dbReference type="ARBA" id="ARBA00022723"/>
    </source>
</evidence>
<feature type="region of interest" description="Disordered" evidence="10">
    <location>
        <begin position="597"/>
        <end position="618"/>
    </location>
</feature>
<evidence type="ECO:0000256" key="1">
    <source>
        <dbReference type="ARBA" id="ARBA00004193"/>
    </source>
</evidence>
<dbReference type="PROSITE" id="PS50234">
    <property type="entry name" value="VWFA"/>
    <property type="match status" value="1"/>
</dbReference>
<reference evidence="13" key="1">
    <citation type="submission" date="2023-10" db="EMBL/GenBank/DDBJ databases">
        <authorList>
            <person name="Domelevo Entfellner J.-B."/>
        </authorList>
    </citation>
    <scope>NUCLEOTIDE SEQUENCE</scope>
</reference>
<evidence type="ECO:0000259" key="11">
    <source>
        <dbReference type="PROSITE" id="PS50004"/>
    </source>
</evidence>
<evidence type="ECO:0000256" key="3">
    <source>
        <dbReference type="ARBA" id="ARBA00022475"/>
    </source>
</evidence>
<dbReference type="AlphaFoldDB" id="A0AA86VZ52"/>
<dbReference type="CDD" id="cd04048">
    <property type="entry name" value="C2A_Copine"/>
    <property type="match status" value="1"/>
</dbReference>
<dbReference type="CDD" id="cd04047">
    <property type="entry name" value="C2B_Copine"/>
    <property type="match status" value="1"/>
</dbReference>
<dbReference type="SMART" id="SM00327">
    <property type="entry name" value="VWA"/>
    <property type="match status" value="1"/>
</dbReference>
<name>A0AA86VZ52_9FABA</name>
<evidence type="ECO:0000259" key="12">
    <source>
        <dbReference type="PROSITE" id="PS50234"/>
    </source>
</evidence>
<dbReference type="PROSITE" id="PS50004">
    <property type="entry name" value="C2"/>
    <property type="match status" value="2"/>
</dbReference>
<dbReference type="GO" id="GO:0005544">
    <property type="term" value="F:calcium-dependent phospholipid binding"/>
    <property type="evidence" value="ECO:0007669"/>
    <property type="project" value="InterPro"/>
</dbReference>